<proteinExistence type="predicted"/>
<accession>A0AA42CH52</accession>
<dbReference type="Gene3D" id="2.130.10.10">
    <property type="entry name" value="YVTN repeat-like/Quinoprotein amine dehydrogenase"/>
    <property type="match status" value="1"/>
</dbReference>
<evidence type="ECO:0000256" key="1">
    <source>
        <dbReference type="PROSITE-ProRule" id="PRU00221"/>
    </source>
</evidence>
<dbReference type="GO" id="GO:0004197">
    <property type="term" value="F:cysteine-type endopeptidase activity"/>
    <property type="evidence" value="ECO:0007669"/>
    <property type="project" value="InterPro"/>
</dbReference>
<dbReference type="SUPFAM" id="SSF63829">
    <property type="entry name" value="Calcium-dependent phosphotriesterase"/>
    <property type="match status" value="1"/>
</dbReference>
<dbReference type="PANTHER" id="PTHR19879:SF9">
    <property type="entry name" value="TRANSCRIPTION INITIATION FACTOR TFIID SUBUNIT 5"/>
    <property type="match status" value="1"/>
</dbReference>
<keyword evidence="2" id="KW-0732">Signal</keyword>
<sequence length="974" mass="102370">MIRALLAAVLLLGVLSGGPAVAGDPPPQPFLRIEAGGHTSAVARLAVDASGRVLASAGYDKTVRLWSLPDGTQRAVLRPPIGTLQEGEIYAVAITPDGRRVFAAGATGGQWDGTFSIYVFDAERAVLVGLLGGLPAPVNDLAVSPDGTRFAAGLAQGGVRVWDAATGKAVYEDRAYAGPVRAIVLDREGRLYVAAADGKLRAYDPSGRKLAEAALPSGLRPWGLALSPDGALLAATSETADKAGRLRIDVVSARVLAPVFSPDTTGLKGEGLLAAAWAADAKGGVQLLAGGYAHDAGGYVIRRWGDFGLGGYTDLAAAHDTIRHILPLPGGGAVFAAEDPGWGRIGSDGRLLRRPMPPLADLRPARERRLAVSPDGAVIEFTTADGLQRFAVKERALGSAGTPDAALAPARTEAPGLALAGWRDSSAPTLNGRRLALERDEIARSAAVLADGSGVLLGTDTHLRLYARDGREIAAVDTPAAAWAVTVAAGGRIAVAALLDGSLRWYGLDPALPAGGVQERAALFAHADGARWVLFTPEGFFDHADRGGNELVGVHLNRGRNQQPEWVSFSQAYRVLYAPAVVRARLLGQPAPAQARLAELGDIRNRLARQPLVEVKDACLPQPDLSCRPLAIKPGVALTLPADTATVRLTAVVTERGLGVGPIDMFVNDRNTGRSLAPAAGGPVILDAPLDPGANTVQLRVYDGGSAIFTQAAPLLLTREGVTDTTGRGRLFVLSVGVDHFANDSLTLQYAVADARAFTEGIRRAAAPLYSSVEVTQLLDDQATKAGILAAFERLSKQVRPRDTFLFYVATHGVRDEETDRFLLIPQDLSDVSSWQAMARQAIDEGTLVGALARIEARDALLLLDTCHSGQVTADNLANVGHETGRYLLAASGSVQEALDSYDNRNGVFVYAVREALAGRAGEDADGNVGALTLGEYVSRRVGQLARQKGHEQDAVFRTAQRDLRSFPVAHVDR</sequence>
<dbReference type="InterPro" id="IPR001680">
    <property type="entry name" value="WD40_rpt"/>
</dbReference>
<dbReference type="InterPro" id="IPR029030">
    <property type="entry name" value="Caspase-like_dom_sf"/>
</dbReference>
<evidence type="ECO:0000313" key="5">
    <source>
        <dbReference type="Proteomes" id="UP001165679"/>
    </source>
</evidence>
<dbReference type="Pfam" id="PF00400">
    <property type="entry name" value="WD40"/>
    <property type="match status" value="2"/>
</dbReference>
<dbReference type="GO" id="GO:0006508">
    <property type="term" value="P:proteolysis"/>
    <property type="evidence" value="ECO:0007669"/>
    <property type="project" value="InterPro"/>
</dbReference>
<dbReference type="InterPro" id="IPR011047">
    <property type="entry name" value="Quinoprotein_ADH-like_sf"/>
</dbReference>
<reference evidence="4" key="1">
    <citation type="submission" date="2022-09" db="EMBL/GenBank/DDBJ databases">
        <title>Rhodovastum sp. nov. RN2-1 isolated from soil in Seongnam, South Korea.</title>
        <authorList>
            <person name="Le N.T."/>
        </authorList>
    </citation>
    <scope>NUCLEOTIDE SEQUENCE</scope>
    <source>
        <strain evidence="4">RN2-1</strain>
    </source>
</reference>
<reference evidence="4" key="2">
    <citation type="submission" date="2022-10" db="EMBL/GenBank/DDBJ databases">
        <authorList>
            <person name="Trinh H.N."/>
        </authorList>
    </citation>
    <scope>NUCLEOTIDE SEQUENCE</scope>
    <source>
        <strain evidence="4">RN2-1</strain>
    </source>
</reference>
<dbReference type="RefSeq" id="WP_264715707.1">
    <property type="nucleotide sequence ID" value="NZ_JAPDNT010000025.1"/>
</dbReference>
<evidence type="ECO:0000259" key="3">
    <source>
        <dbReference type="Pfam" id="PF00656"/>
    </source>
</evidence>
<dbReference type="PROSITE" id="PS50294">
    <property type="entry name" value="WD_REPEATS_REGION"/>
    <property type="match status" value="1"/>
</dbReference>
<dbReference type="Pfam" id="PF00656">
    <property type="entry name" value="Peptidase_C14"/>
    <property type="match status" value="1"/>
</dbReference>
<feature type="repeat" description="WD" evidence="1">
    <location>
        <begin position="131"/>
        <end position="172"/>
    </location>
</feature>
<feature type="chain" id="PRO_5041262507" evidence="2">
    <location>
        <begin position="23"/>
        <end position="974"/>
    </location>
</feature>
<feature type="repeat" description="WD" evidence="1">
    <location>
        <begin position="35"/>
        <end position="76"/>
    </location>
</feature>
<keyword evidence="1" id="KW-0853">WD repeat</keyword>
<comment type="caution">
    <text evidence="4">The sequence shown here is derived from an EMBL/GenBank/DDBJ whole genome shotgun (WGS) entry which is preliminary data.</text>
</comment>
<evidence type="ECO:0000256" key="2">
    <source>
        <dbReference type="SAM" id="SignalP"/>
    </source>
</evidence>
<dbReference type="PROSITE" id="PS50082">
    <property type="entry name" value="WD_REPEATS_2"/>
    <property type="match status" value="2"/>
</dbReference>
<dbReference type="Proteomes" id="UP001165679">
    <property type="component" value="Unassembled WGS sequence"/>
</dbReference>
<keyword evidence="5" id="KW-1185">Reference proteome</keyword>
<dbReference type="EMBL" id="JAPDNT010000025">
    <property type="protein sequence ID" value="MCW3476866.1"/>
    <property type="molecule type" value="Genomic_DNA"/>
</dbReference>
<gene>
    <name evidence="4" type="ORF">OL599_20055</name>
</gene>
<dbReference type="SMART" id="SM00320">
    <property type="entry name" value="WD40"/>
    <property type="match status" value="5"/>
</dbReference>
<dbReference type="AlphaFoldDB" id="A0AA42CH52"/>
<organism evidence="4 5">
    <name type="scientific">Limobrevibacterium gyesilva</name>
    <dbReference type="NCBI Taxonomy" id="2991712"/>
    <lineage>
        <taxon>Bacteria</taxon>
        <taxon>Pseudomonadati</taxon>
        <taxon>Pseudomonadota</taxon>
        <taxon>Alphaproteobacteria</taxon>
        <taxon>Acetobacterales</taxon>
        <taxon>Acetobacteraceae</taxon>
        <taxon>Limobrevibacterium</taxon>
    </lineage>
</organism>
<protein>
    <submittedName>
        <fullName evidence="4">Caspase family protein</fullName>
    </submittedName>
</protein>
<dbReference type="SUPFAM" id="SSF52129">
    <property type="entry name" value="Caspase-like"/>
    <property type="match status" value="1"/>
</dbReference>
<dbReference type="PANTHER" id="PTHR19879">
    <property type="entry name" value="TRANSCRIPTION INITIATION FACTOR TFIID"/>
    <property type="match status" value="1"/>
</dbReference>
<evidence type="ECO:0000313" key="4">
    <source>
        <dbReference type="EMBL" id="MCW3476866.1"/>
    </source>
</evidence>
<dbReference type="InterPro" id="IPR011600">
    <property type="entry name" value="Pept_C14_caspase"/>
</dbReference>
<feature type="domain" description="Peptidase C14 caspase" evidence="3">
    <location>
        <begin position="733"/>
        <end position="943"/>
    </location>
</feature>
<feature type="signal peptide" evidence="2">
    <location>
        <begin position="1"/>
        <end position="22"/>
    </location>
</feature>
<name>A0AA42CH52_9PROT</name>
<dbReference type="InterPro" id="IPR015943">
    <property type="entry name" value="WD40/YVTN_repeat-like_dom_sf"/>
</dbReference>
<dbReference type="Gene3D" id="3.40.50.1460">
    <property type="match status" value="1"/>
</dbReference>
<dbReference type="SUPFAM" id="SSF50998">
    <property type="entry name" value="Quinoprotein alcohol dehydrogenase-like"/>
    <property type="match status" value="1"/>
</dbReference>